<evidence type="ECO:0000313" key="1">
    <source>
        <dbReference type="EMBL" id="AJI22501.1"/>
    </source>
</evidence>
<dbReference type="PANTHER" id="PTHR48228:SF4">
    <property type="entry name" value="BLR3030 PROTEIN"/>
    <property type="match status" value="1"/>
</dbReference>
<dbReference type="PANTHER" id="PTHR48228">
    <property type="entry name" value="SUCCINYL-COA--D-CITRAMALATE COA-TRANSFERASE"/>
    <property type="match status" value="1"/>
</dbReference>
<name>A0A0B6AG67_PRIM2</name>
<dbReference type="AlphaFoldDB" id="A0A0B6AG67"/>
<keyword evidence="1" id="KW-0808">Transferase</keyword>
<accession>A0A0B6AG67</accession>
<dbReference type="Proteomes" id="UP000031829">
    <property type="component" value="Chromosome"/>
</dbReference>
<dbReference type="GO" id="GO:0016740">
    <property type="term" value="F:transferase activity"/>
    <property type="evidence" value="ECO:0007669"/>
    <property type="project" value="UniProtKB-KW"/>
</dbReference>
<proteinExistence type="predicted"/>
<evidence type="ECO:0000313" key="2">
    <source>
        <dbReference type="Proteomes" id="UP000031829"/>
    </source>
</evidence>
<reference evidence="1 2" key="1">
    <citation type="journal article" date="2015" name="Genome Announc.">
        <title>Complete genome sequences for 35 biothreat assay-relevant bacillus species.</title>
        <authorList>
            <person name="Johnson S.L."/>
            <person name="Daligault H.E."/>
            <person name="Davenport K.W."/>
            <person name="Jaissle J."/>
            <person name="Frey K.G."/>
            <person name="Ladner J.T."/>
            <person name="Broomall S.M."/>
            <person name="Bishop-Lilly K.A."/>
            <person name="Bruce D.C."/>
            <person name="Gibbons H.S."/>
            <person name="Coyne S.R."/>
            <person name="Lo C.C."/>
            <person name="Meincke L."/>
            <person name="Munk A.C."/>
            <person name="Koroleva G.I."/>
            <person name="Rosenzweig C.N."/>
            <person name="Palacios G.F."/>
            <person name="Redden C.L."/>
            <person name="Minogue T.D."/>
            <person name="Chain P.S."/>
        </authorList>
    </citation>
    <scope>NUCLEOTIDE SEQUENCE [LARGE SCALE GENOMIC DNA]</scope>
    <source>
        <strain evidence="2">ATCC 14581 / DSM 32 / JCM 2506 / NBRC 15308 / NCIMB 9376 / NCTC 10342 / NRRL B-14308 / VKM B-512</strain>
    </source>
</reference>
<dbReference type="KEGG" id="bmeg:BG04_4229"/>
<dbReference type="InterPro" id="IPR050509">
    <property type="entry name" value="CoA-transferase_III"/>
</dbReference>
<dbReference type="GeneID" id="93642243"/>
<dbReference type="RefSeq" id="WP_080743156.1">
    <property type="nucleotide sequence ID" value="NZ_BCVB01000005.1"/>
</dbReference>
<gene>
    <name evidence="1" type="ORF">BG04_4229</name>
</gene>
<dbReference type="EMBL" id="CP009920">
    <property type="protein sequence ID" value="AJI22501.1"/>
    <property type="molecule type" value="Genomic_DNA"/>
</dbReference>
<protein>
    <submittedName>
        <fullName evidence="1">CoA-transferase III family protein</fullName>
    </submittedName>
</protein>
<organism evidence="1 2">
    <name type="scientific">Priestia megaterium (strain ATCC 14581 / DSM 32 / CCUG 1817 / JCM 2506 / NBRC 15308 / NCIMB 9376 / NCTC 10342 / NRRL B-14308 / VKM B-512 / Ford 19)</name>
    <name type="common">Bacillus megaterium</name>
    <dbReference type="NCBI Taxonomy" id="1348623"/>
    <lineage>
        <taxon>Bacteria</taxon>
        <taxon>Bacillati</taxon>
        <taxon>Bacillota</taxon>
        <taxon>Bacilli</taxon>
        <taxon>Bacillales</taxon>
        <taxon>Bacillaceae</taxon>
        <taxon>Priestia</taxon>
    </lineage>
</organism>
<dbReference type="InterPro" id="IPR023606">
    <property type="entry name" value="CoA-Trfase_III_dom_1_sf"/>
</dbReference>
<dbReference type="SUPFAM" id="SSF89796">
    <property type="entry name" value="CoA-transferase family III (CaiB/BaiF)"/>
    <property type="match status" value="2"/>
</dbReference>
<dbReference type="Pfam" id="PF02515">
    <property type="entry name" value="CoA_transf_3"/>
    <property type="match status" value="1"/>
</dbReference>
<dbReference type="HOGENOM" id="CLU_021588_0_1_9"/>
<dbReference type="Gene3D" id="3.40.50.10540">
    <property type="entry name" value="Crotonobetainyl-coa:carnitine coa-transferase, domain 1"/>
    <property type="match status" value="1"/>
</dbReference>
<dbReference type="InterPro" id="IPR003673">
    <property type="entry name" value="CoA-Trfase_fam_III"/>
</dbReference>
<sequence>MSNITKDQLTKSIVKANENRLTDNSDFDIYQELENVLQGVGLSAKDSGGNITFYGEDPVVPSTLRLASAAAIALVAKSVAVSKIWRIRGGKGQDIHMDLRKAIRRLSPFYDKKWEKLNGYAPSKANDPYNPLGFRFYQTKDDKWVMPLNPYPRSKHETLKLLNGIEDPDAVAKEIRGWNAEELEKAAAERGVIMPVVRTIEEFMNESVYEEIAQLPLIEIEKIGESEPIPFSKNPKTPLDGVRALGLGHVIAGAGFGRALALHGADVLNIWKPTDWEHDTIYATSNVGMRSSTLDIGEKDGKEKMVEMLQGADIFFANRRYGFLERYGLTAEECAELKPGIIHCTVNLHGTQGEWAKRNGFDQTAGSVTGVMALEGSPENPTLPPIVVVNDYAVSWLLEVGALMALERRAKEGGSYRVRVSLDRVSLWILSMGIYDKTYAHQTAGSSEKHEYIAPDLFTAQTPLGLYQGLTEQIEMSETPGEYKTVLVPRGSSCPEWL</sequence>